<reference evidence="4 5" key="1">
    <citation type="journal article" date="2011" name="Nature">
        <title>Genome sequencing reveals insights into physiology and longevity of the naked mole rat.</title>
        <authorList>
            <person name="Kim E.B."/>
            <person name="Fang X."/>
            <person name="Fushan A.A."/>
            <person name="Huang Z."/>
            <person name="Lobanov A.V."/>
            <person name="Han L."/>
            <person name="Marino S.M."/>
            <person name="Sun X."/>
            <person name="Turanov A.A."/>
            <person name="Yang P."/>
            <person name="Yim S.H."/>
            <person name="Zhao X."/>
            <person name="Kasaikina M.V."/>
            <person name="Stoletzki N."/>
            <person name="Peng C."/>
            <person name="Polak P."/>
            <person name="Xiong Z."/>
            <person name="Kiezun A."/>
            <person name="Zhu Y."/>
            <person name="Chen Y."/>
            <person name="Kryukov G.V."/>
            <person name="Zhang Q."/>
            <person name="Peshkin L."/>
            <person name="Yang L."/>
            <person name="Bronson R.T."/>
            <person name="Buffenstein R."/>
            <person name="Wang B."/>
            <person name="Han C."/>
            <person name="Li Q."/>
            <person name="Chen L."/>
            <person name="Zhao W."/>
            <person name="Sunyaev S.R."/>
            <person name="Park T.J."/>
            <person name="Zhang G."/>
            <person name="Wang J."/>
            <person name="Gladyshev V.N."/>
        </authorList>
    </citation>
    <scope>NUCLEOTIDE SEQUENCE [LARGE SCALE GENOMIC DNA]</scope>
</reference>
<dbReference type="InterPro" id="IPR041243">
    <property type="entry name" value="STI1/HOP_DP"/>
</dbReference>
<dbReference type="Gene3D" id="1.10.260.100">
    <property type="match status" value="1"/>
</dbReference>
<feature type="compositionally biased region" description="Basic and acidic residues" evidence="2">
    <location>
        <begin position="90"/>
        <end position="126"/>
    </location>
</feature>
<protein>
    <submittedName>
        <fullName evidence="4">Stress-induced-phosphoprotein 1</fullName>
    </submittedName>
</protein>
<name>G5BDN3_HETGA</name>
<feature type="domain" description="STI1/HOP DP" evidence="3">
    <location>
        <begin position="17"/>
        <end position="69"/>
    </location>
</feature>
<dbReference type="AlphaFoldDB" id="G5BDN3"/>
<feature type="region of interest" description="Disordered" evidence="2">
    <location>
        <begin position="75"/>
        <end position="126"/>
    </location>
</feature>
<dbReference type="FunFam" id="1.10.260.100:FF:000004">
    <property type="entry name" value="Putative stress-induced-phosphoprotein 1"/>
    <property type="match status" value="1"/>
</dbReference>
<evidence type="ECO:0000256" key="2">
    <source>
        <dbReference type="SAM" id="MobiDB-lite"/>
    </source>
</evidence>
<evidence type="ECO:0000313" key="4">
    <source>
        <dbReference type="EMBL" id="EHB07394.1"/>
    </source>
</evidence>
<dbReference type="Pfam" id="PF17830">
    <property type="entry name" value="STI1-HOP_DP"/>
    <property type="match status" value="1"/>
</dbReference>
<dbReference type="Proteomes" id="UP000006813">
    <property type="component" value="Unassembled WGS sequence"/>
</dbReference>
<evidence type="ECO:0000259" key="3">
    <source>
        <dbReference type="Pfam" id="PF17830"/>
    </source>
</evidence>
<evidence type="ECO:0000256" key="1">
    <source>
        <dbReference type="ARBA" id="ARBA00022737"/>
    </source>
</evidence>
<dbReference type="EMBL" id="JH169669">
    <property type="protein sequence ID" value="EHB07394.1"/>
    <property type="molecule type" value="Genomic_DNA"/>
</dbReference>
<dbReference type="STRING" id="10181.G5BDN3"/>
<sequence length="126" mass="14593">MEAQLAERKFMNPFSIPNLYQKLQNDPRTSLLSDLTYWELIEQLQNKPSDLRMKLQDPHIMTALSVLLGVDLGSMDEEEEAAAPPRSPPHKKETKPEPMEEDLPENKKQALKEKELGNDLYKKKDF</sequence>
<accession>G5BDN3</accession>
<organism evidence="4 5">
    <name type="scientific">Heterocephalus glaber</name>
    <name type="common">Naked mole rat</name>
    <dbReference type="NCBI Taxonomy" id="10181"/>
    <lineage>
        <taxon>Eukaryota</taxon>
        <taxon>Metazoa</taxon>
        <taxon>Chordata</taxon>
        <taxon>Craniata</taxon>
        <taxon>Vertebrata</taxon>
        <taxon>Euteleostomi</taxon>
        <taxon>Mammalia</taxon>
        <taxon>Eutheria</taxon>
        <taxon>Euarchontoglires</taxon>
        <taxon>Glires</taxon>
        <taxon>Rodentia</taxon>
        <taxon>Hystricomorpha</taxon>
        <taxon>Bathyergidae</taxon>
        <taxon>Heterocephalus</taxon>
    </lineage>
</organism>
<dbReference type="InParanoid" id="G5BDN3"/>
<dbReference type="SMR" id="G5BDN3"/>
<evidence type="ECO:0000313" key="5">
    <source>
        <dbReference type="Proteomes" id="UP000006813"/>
    </source>
</evidence>
<proteinExistence type="predicted"/>
<gene>
    <name evidence="4" type="ORF">GW7_01237</name>
</gene>
<keyword evidence="1" id="KW-0677">Repeat</keyword>